<accession>W0QC31</accession>
<dbReference type="Proteomes" id="UP000066995">
    <property type="component" value="Chromosome"/>
</dbReference>
<evidence type="ECO:0000313" key="1">
    <source>
        <dbReference type="EMBL" id="AHG75390.1"/>
    </source>
</evidence>
<dbReference type="OrthoDB" id="5686116at2"/>
<keyword evidence="2" id="KW-1185">Reference proteome</keyword>
<gene>
    <name evidence="1" type="ORF">X808_8670</name>
</gene>
<organism evidence="1 2">
    <name type="scientific">Mannheimia varigena USDA-ARS-USMARC-1296</name>
    <dbReference type="NCBI Taxonomy" id="1433287"/>
    <lineage>
        <taxon>Bacteria</taxon>
        <taxon>Pseudomonadati</taxon>
        <taxon>Pseudomonadota</taxon>
        <taxon>Gammaproteobacteria</taxon>
        <taxon>Pasteurellales</taxon>
        <taxon>Pasteurellaceae</taxon>
        <taxon>Mannheimia</taxon>
    </lineage>
</organism>
<dbReference type="InterPro" id="IPR058630">
    <property type="entry name" value="T4_Y16D"/>
</dbReference>
<name>W0QC31_9PAST</name>
<dbReference type="HOGENOM" id="CLU_2343380_0_0_6"/>
<dbReference type="eggNOG" id="ENOG5032K42">
    <property type="taxonomic scope" value="Bacteria"/>
</dbReference>
<protein>
    <submittedName>
        <fullName evidence="1">Uncharacterized protein</fullName>
    </submittedName>
</protein>
<reference evidence="1 2" key="1">
    <citation type="submission" date="2013-12" db="EMBL/GenBank/DDBJ databases">
        <title>Annotation of the Mannheimia varigena USDA-ARS-USMARC-1296 complete genome.</title>
        <authorList>
            <person name="Harhay G.P."/>
            <person name="Clawson M.L."/>
            <person name="Murray R.W."/>
            <person name="Lubbers B.V."/>
            <person name="Heaton M.P."/>
            <person name="Chitko-Mckown C.G."/>
            <person name="Harhay D.M."/>
            <person name="Smith T.P.L."/>
        </authorList>
    </citation>
    <scope>NUCLEOTIDE SEQUENCE [LARGE SCALE GENOMIC DNA]</scope>
    <source>
        <strain evidence="1 2">USDA-ARS-USMARC-1296</strain>
    </source>
</reference>
<dbReference type="KEGG" id="mvi:X808_8670"/>
<sequence length="97" mass="11610">MFNQHPELITCAAIKFFNITDPSIEIIIPSVRHYDKTTHSILNNFAYDEWEEKQQGFLTNFCRFVDRKEALQIAKANNQIRFKLNYEPDELYSEMLY</sequence>
<dbReference type="EMBL" id="CP006943">
    <property type="protein sequence ID" value="AHG75390.1"/>
    <property type="molecule type" value="Genomic_DNA"/>
</dbReference>
<dbReference type="PATRIC" id="fig|1433287.3.peg.864"/>
<dbReference type="AlphaFoldDB" id="W0QC31"/>
<dbReference type="Pfam" id="PF26092">
    <property type="entry name" value="T4_Y16D"/>
    <property type="match status" value="1"/>
</dbReference>
<dbReference type="RefSeq" id="WP_025217126.1">
    <property type="nucleotide sequence ID" value="NZ_CP006943.1"/>
</dbReference>
<proteinExistence type="predicted"/>
<evidence type="ECO:0000313" key="2">
    <source>
        <dbReference type="Proteomes" id="UP000066995"/>
    </source>
</evidence>
<dbReference type="STRING" id="1433287.X808_8670"/>